<dbReference type="EMBL" id="LGBR01000001">
    <property type="protein sequence ID" value="KOY52225.1"/>
    <property type="molecule type" value="Genomic_DNA"/>
</dbReference>
<protein>
    <submittedName>
        <fullName evidence="1">Uncharacterized protein</fullName>
    </submittedName>
</protein>
<name>A0A0M9CHS2_9FLAO</name>
<organism evidence="1 2">
    <name type="scientific">Polaribacter dokdonensis DSW-5</name>
    <dbReference type="NCBI Taxonomy" id="1300348"/>
    <lineage>
        <taxon>Bacteria</taxon>
        <taxon>Pseudomonadati</taxon>
        <taxon>Bacteroidota</taxon>
        <taxon>Flavobacteriia</taxon>
        <taxon>Flavobacteriales</taxon>
        <taxon>Flavobacteriaceae</taxon>
    </lineage>
</organism>
<dbReference type="STRING" id="1300348.I602_1785"/>
<evidence type="ECO:0000313" key="2">
    <source>
        <dbReference type="Proteomes" id="UP000037716"/>
    </source>
</evidence>
<reference evidence="1 2" key="1">
    <citation type="submission" date="2015-07" db="EMBL/GenBank/DDBJ databases">
        <title>Genome of Polaribacter dokdonenesis DSW-5, isolated from seawater off Dokdo in Korea.</title>
        <authorList>
            <person name="Yoon K."/>
            <person name="Song J.Y."/>
            <person name="Kim J.F."/>
        </authorList>
    </citation>
    <scope>NUCLEOTIDE SEQUENCE [LARGE SCALE GENOMIC DNA]</scope>
    <source>
        <strain evidence="1 2">DSW-5</strain>
    </source>
</reference>
<accession>A0A0M9CHS2</accession>
<proteinExistence type="predicted"/>
<evidence type="ECO:0000313" key="1">
    <source>
        <dbReference type="EMBL" id="KOY52225.1"/>
    </source>
</evidence>
<comment type="caution">
    <text evidence="1">The sequence shown here is derived from an EMBL/GenBank/DDBJ whole genome shotgun (WGS) entry which is preliminary data.</text>
</comment>
<gene>
    <name evidence="1" type="ORF">I602_1785</name>
</gene>
<dbReference type="PATRIC" id="fig|1300348.6.peg.1784"/>
<sequence>MHHLEDTFNIKSTYNDDLISSLKSDLKSNNDIIDQLEVKNTSHA</sequence>
<dbReference type="AlphaFoldDB" id="A0A0M9CHS2"/>
<dbReference type="Proteomes" id="UP000037716">
    <property type="component" value="Unassembled WGS sequence"/>
</dbReference>